<dbReference type="Proteomes" id="UP000308600">
    <property type="component" value="Unassembled WGS sequence"/>
</dbReference>
<dbReference type="EMBL" id="ML208579">
    <property type="protein sequence ID" value="TFK62470.1"/>
    <property type="molecule type" value="Genomic_DNA"/>
</dbReference>
<organism evidence="1 2">
    <name type="scientific">Pluteus cervinus</name>
    <dbReference type="NCBI Taxonomy" id="181527"/>
    <lineage>
        <taxon>Eukaryota</taxon>
        <taxon>Fungi</taxon>
        <taxon>Dikarya</taxon>
        <taxon>Basidiomycota</taxon>
        <taxon>Agaricomycotina</taxon>
        <taxon>Agaricomycetes</taxon>
        <taxon>Agaricomycetidae</taxon>
        <taxon>Agaricales</taxon>
        <taxon>Pluteineae</taxon>
        <taxon>Pluteaceae</taxon>
        <taxon>Pluteus</taxon>
    </lineage>
</organism>
<evidence type="ECO:0000313" key="1">
    <source>
        <dbReference type="EMBL" id="TFK62470.1"/>
    </source>
</evidence>
<gene>
    <name evidence="1" type="ORF">BDN72DRAFT_390606</name>
</gene>
<reference evidence="1 2" key="1">
    <citation type="journal article" date="2019" name="Nat. Ecol. Evol.">
        <title>Megaphylogeny resolves global patterns of mushroom evolution.</title>
        <authorList>
            <person name="Varga T."/>
            <person name="Krizsan K."/>
            <person name="Foldi C."/>
            <person name="Dima B."/>
            <person name="Sanchez-Garcia M."/>
            <person name="Sanchez-Ramirez S."/>
            <person name="Szollosi G.J."/>
            <person name="Szarkandi J.G."/>
            <person name="Papp V."/>
            <person name="Albert L."/>
            <person name="Andreopoulos W."/>
            <person name="Angelini C."/>
            <person name="Antonin V."/>
            <person name="Barry K.W."/>
            <person name="Bougher N.L."/>
            <person name="Buchanan P."/>
            <person name="Buyck B."/>
            <person name="Bense V."/>
            <person name="Catcheside P."/>
            <person name="Chovatia M."/>
            <person name="Cooper J."/>
            <person name="Damon W."/>
            <person name="Desjardin D."/>
            <person name="Finy P."/>
            <person name="Geml J."/>
            <person name="Haridas S."/>
            <person name="Hughes K."/>
            <person name="Justo A."/>
            <person name="Karasinski D."/>
            <person name="Kautmanova I."/>
            <person name="Kiss B."/>
            <person name="Kocsube S."/>
            <person name="Kotiranta H."/>
            <person name="LaButti K.M."/>
            <person name="Lechner B.E."/>
            <person name="Liimatainen K."/>
            <person name="Lipzen A."/>
            <person name="Lukacs Z."/>
            <person name="Mihaltcheva S."/>
            <person name="Morgado L.N."/>
            <person name="Niskanen T."/>
            <person name="Noordeloos M.E."/>
            <person name="Ohm R.A."/>
            <person name="Ortiz-Santana B."/>
            <person name="Ovrebo C."/>
            <person name="Racz N."/>
            <person name="Riley R."/>
            <person name="Savchenko A."/>
            <person name="Shiryaev A."/>
            <person name="Soop K."/>
            <person name="Spirin V."/>
            <person name="Szebenyi C."/>
            <person name="Tomsovsky M."/>
            <person name="Tulloss R.E."/>
            <person name="Uehling J."/>
            <person name="Grigoriev I.V."/>
            <person name="Vagvolgyi C."/>
            <person name="Papp T."/>
            <person name="Martin F.M."/>
            <person name="Miettinen O."/>
            <person name="Hibbett D.S."/>
            <person name="Nagy L.G."/>
        </authorList>
    </citation>
    <scope>NUCLEOTIDE SEQUENCE [LARGE SCALE GENOMIC DNA]</scope>
    <source>
        <strain evidence="1 2">NL-1719</strain>
    </source>
</reference>
<keyword evidence="2" id="KW-1185">Reference proteome</keyword>
<protein>
    <submittedName>
        <fullName evidence="1">Uncharacterized protein</fullName>
    </submittedName>
</protein>
<sequence>MASSKFPLDLPPSPNACFSITGLTSTEAFHKVDSEITRLEAQLLHLRGLRNTIPSIATLPNEVLTEIFMHCHNENIEGMMEHYNNLETVTPDSCSTCFTWDLDCEECHARRYEKRPQETLRGYVRMALSWVSRRWRSLALSHFPLWAFVTNSSLAHIQQCIERSSSHPLSVYLHLPGPDTLRICLQQLHRISRLHVRPRSTAWVNVKLWTQPAPHLTSLYLEGFDFRTIEGPIYPGHLFGGDHPQIRTITLADCNVDCACFLISAPTLTSLNLVRPRSQTRASMVPELRLMPALTGLRHLKLLSCIYGTELLPTEVRVTLPNLLTLTIAERCSRRDRLFSVLHRLDLPIASVCIMVCEASFTHHKGMILQALESFKEYWLQALWSRHGTHSTTIKETGHDLSFTISGRSKLEGSYPNRDNIRQLRLCFERYTYGEETIDPIIWAALNDLQTFSAALNRLQTFSAAQPITTAGDASSRTSSQRVQELSRKSNTAERDGAQYIPCEGEEQLRVDTEEAKQWSEYEDVEISRRRTREGVRKKGKAAKASGKVANTKQNERKRGGKQWGRRRRMERNSKEFYMSDSCQTH</sequence>
<name>A0ACD3A9R1_9AGAR</name>
<proteinExistence type="predicted"/>
<evidence type="ECO:0000313" key="2">
    <source>
        <dbReference type="Proteomes" id="UP000308600"/>
    </source>
</evidence>
<accession>A0ACD3A9R1</accession>